<feature type="binding site" evidence="10">
    <location>
        <position position="367"/>
    </location>
    <ligand>
        <name>Zn(2+)</name>
        <dbReference type="ChEBI" id="CHEBI:29105"/>
        <label>2</label>
    </ligand>
</feature>
<keyword evidence="7 10" id="KW-0862">Zinc</keyword>
<comment type="subcellular location">
    <subcellularLocation>
        <location evidence="1">Cytoplasm</location>
    </subcellularLocation>
</comment>
<dbReference type="PIRSF" id="PIRSF036696">
    <property type="entry name" value="ACY-1"/>
    <property type="match status" value="1"/>
</dbReference>
<evidence type="ECO:0000256" key="2">
    <source>
        <dbReference type="ARBA" id="ARBA00006247"/>
    </source>
</evidence>
<dbReference type="GO" id="GO:0005737">
    <property type="term" value="C:cytoplasm"/>
    <property type="evidence" value="ECO:0007669"/>
    <property type="project" value="UniProtKB-SubCell"/>
</dbReference>
<dbReference type="PROSITE" id="PS00759">
    <property type="entry name" value="ARGE_DAPE_CPG2_2"/>
    <property type="match status" value="1"/>
</dbReference>
<evidence type="ECO:0000256" key="4">
    <source>
        <dbReference type="ARBA" id="ARBA00022490"/>
    </source>
</evidence>
<dbReference type="EMBL" id="JAPXFL010000010">
    <property type="protein sequence ID" value="KAK9500210.1"/>
    <property type="molecule type" value="Genomic_DNA"/>
</dbReference>
<feature type="binding site" evidence="10">
    <location>
        <position position="105"/>
    </location>
    <ligand>
        <name>Zn(2+)</name>
        <dbReference type="ChEBI" id="CHEBI:29105"/>
        <label>1</label>
    </ligand>
</feature>
<dbReference type="Pfam" id="PF07687">
    <property type="entry name" value="M20_dimer"/>
    <property type="match status" value="1"/>
</dbReference>
<comment type="cofactor">
    <cofactor evidence="10">
        <name>Zn(2+)</name>
        <dbReference type="ChEBI" id="CHEBI:29105"/>
    </cofactor>
    <text evidence="10">Binds 2 Zn(2+) ions per subunit.</text>
</comment>
<feature type="domain" description="Peptidase M20 dimerisation" evidence="11">
    <location>
        <begin position="181"/>
        <end position="292"/>
    </location>
</feature>
<dbReference type="SUPFAM" id="SSF55031">
    <property type="entry name" value="Bacterial exopeptidase dimerisation domain"/>
    <property type="match status" value="1"/>
</dbReference>
<dbReference type="InterPro" id="IPR011650">
    <property type="entry name" value="Peptidase_M20_dimer"/>
</dbReference>
<evidence type="ECO:0000256" key="5">
    <source>
        <dbReference type="ARBA" id="ARBA00022723"/>
    </source>
</evidence>
<dbReference type="EC" id="3.5.1.14" evidence="3"/>
<evidence type="ECO:0000256" key="8">
    <source>
        <dbReference type="ARBA" id="ARBA00029656"/>
    </source>
</evidence>
<evidence type="ECO:0000313" key="13">
    <source>
        <dbReference type="Proteomes" id="UP001461498"/>
    </source>
</evidence>
<feature type="active site" evidence="9">
    <location>
        <position position="74"/>
    </location>
</feature>
<dbReference type="InterPro" id="IPR001261">
    <property type="entry name" value="ArgE/DapE_CS"/>
</dbReference>
<dbReference type="Proteomes" id="UP001461498">
    <property type="component" value="Unassembled WGS sequence"/>
</dbReference>
<protein>
    <recommendedName>
        <fullName evidence="3">N-acyl-aliphatic-L-amino acid amidohydrolase</fullName>
        <ecNumber evidence="3">3.5.1.14</ecNumber>
    </recommendedName>
    <alternativeName>
        <fullName evidence="8">N-acyl-L-amino-acid amidohydrolase</fullName>
    </alternativeName>
</protein>
<dbReference type="Gene3D" id="1.10.150.900">
    <property type="match status" value="1"/>
</dbReference>
<sequence>MEDQAVKYFREYLRIPSVHPDIDYSKCVEFLKRLAKENGLECNVFGKPGKPIVILTWTGSDRNLGSILLNSHMDVVPVYKERWIYDPFEAVKDDQGNIYGRGAQDTKCTGVQHVAAIRRLMDKGVKLKRTVHVSFVPDEEIGGVEGFGYFVQTDDFRKLNIAFEIDEGCATPNDELAVYNAERTSHKIKIHCKGPTGHGSLLHLNTAGEKVQKVLAAMMDFRQTQVLKMENASDELAQLAEVTSINLTEVEGGIQNNVVPPEIILGFDVRLSVNEDHDKFFEWIENVCKDAGEGVYCEYVVKSPKIPKTILDSSNKFWVAMKNAIDKMNMKVKVISCFGTTDARYLRQIGIDAIGFSPMRLTPILLHADNEMLNERTFLEGIDVYSEVIRAVANV</sequence>
<dbReference type="Pfam" id="PF01546">
    <property type="entry name" value="Peptidase_M20"/>
    <property type="match status" value="1"/>
</dbReference>
<dbReference type="InterPro" id="IPR002933">
    <property type="entry name" value="Peptidase_M20"/>
</dbReference>
<evidence type="ECO:0000256" key="1">
    <source>
        <dbReference type="ARBA" id="ARBA00004496"/>
    </source>
</evidence>
<keyword evidence="4" id="KW-0963">Cytoplasm</keyword>
<feature type="binding site" evidence="10">
    <location>
        <position position="72"/>
    </location>
    <ligand>
        <name>Zn(2+)</name>
        <dbReference type="ChEBI" id="CHEBI:29105"/>
        <label>1</label>
    </ligand>
</feature>
<evidence type="ECO:0000256" key="3">
    <source>
        <dbReference type="ARBA" id="ARBA00011913"/>
    </source>
</evidence>
<accession>A0AAW1CQA7</accession>
<evidence type="ECO:0000313" key="12">
    <source>
        <dbReference type="EMBL" id="KAK9500210.1"/>
    </source>
</evidence>
<evidence type="ECO:0000256" key="10">
    <source>
        <dbReference type="PIRSR" id="PIRSR036696-2"/>
    </source>
</evidence>
<dbReference type="AlphaFoldDB" id="A0AAW1CQA7"/>
<dbReference type="NCBIfam" id="TIGR01880">
    <property type="entry name" value="Ac-peptdase-euk"/>
    <property type="match status" value="1"/>
</dbReference>
<keyword evidence="6" id="KW-0378">Hydrolase</keyword>
<name>A0AAW1CQA7_9HEMI</name>
<gene>
    <name evidence="12" type="ORF">O3M35_001511</name>
</gene>
<dbReference type="GO" id="GO:0046872">
    <property type="term" value="F:metal ion binding"/>
    <property type="evidence" value="ECO:0007669"/>
    <property type="project" value="UniProtKB-KW"/>
</dbReference>
<dbReference type="Gene3D" id="3.30.70.360">
    <property type="match status" value="1"/>
</dbReference>
<evidence type="ECO:0000259" key="11">
    <source>
        <dbReference type="Pfam" id="PF07687"/>
    </source>
</evidence>
<reference evidence="12 13" key="1">
    <citation type="submission" date="2022-12" db="EMBL/GenBank/DDBJ databases">
        <title>Chromosome-level genome assembly of true bugs.</title>
        <authorList>
            <person name="Ma L."/>
            <person name="Li H."/>
        </authorList>
    </citation>
    <scope>NUCLEOTIDE SEQUENCE [LARGE SCALE GENOMIC DNA]</scope>
    <source>
        <strain evidence="12">Lab_2022b</strain>
    </source>
</reference>
<feature type="binding site" evidence="10">
    <location>
        <position position="105"/>
    </location>
    <ligand>
        <name>Zn(2+)</name>
        <dbReference type="ChEBI" id="CHEBI:29105"/>
        <label>2</label>
    </ligand>
</feature>
<dbReference type="PANTHER" id="PTHR45892:SF1">
    <property type="entry name" value="AMINOACYLASE-1"/>
    <property type="match status" value="1"/>
</dbReference>
<dbReference type="FunFam" id="3.40.630.10:FF:000019">
    <property type="entry name" value="Aminoacylase 1"/>
    <property type="match status" value="1"/>
</dbReference>
<evidence type="ECO:0000256" key="6">
    <source>
        <dbReference type="ARBA" id="ARBA00022801"/>
    </source>
</evidence>
<dbReference type="SUPFAM" id="SSF53187">
    <property type="entry name" value="Zn-dependent exopeptidases"/>
    <property type="match status" value="1"/>
</dbReference>
<keyword evidence="5 10" id="KW-0479">Metal-binding</keyword>
<comment type="similarity">
    <text evidence="2">Belongs to the peptidase M20A family.</text>
</comment>
<feature type="active site" description="Proton acceptor" evidence="9">
    <location>
        <position position="139"/>
    </location>
</feature>
<dbReference type="InterPro" id="IPR010159">
    <property type="entry name" value="N-acyl_aa_amidohydrolase"/>
</dbReference>
<evidence type="ECO:0000256" key="7">
    <source>
        <dbReference type="ARBA" id="ARBA00022833"/>
    </source>
</evidence>
<dbReference type="GO" id="GO:0004046">
    <property type="term" value="F:aminoacylase activity"/>
    <property type="evidence" value="ECO:0007669"/>
    <property type="project" value="UniProtKB-EC"/>
</dbReference>
<dbReference type="InterPro" id="IPR052083">
    <property type="entry name" value="Aminoacylase-1_M20A"/>
</dbReference>
<feature type="binding site" evidence="10">
    <location>
        <position position="140"/>
    </location>
    <ligand>
        <name>Zn(2+)</name>
        <dbReference type="ChEBI" id="CHEBI:29105"/>
        <label>2</label>
    </ligand>
</feature>
<comment type="caution">
    <text evidence="12">The sequence shown here is derived from an EMBL/GenBank/DDBJ whole genome shotgun (WGS) entry which is preliminary data.</text>
</comment>
<dbReference type="GO" id="GO:0006520">
    <property type="term" value="P:amino acid metabolic process"/>
    <property type="evidence" value="ECO:0007669"/>
    <property type="project" value="InterPro"/>
</dbReference>
<organism evidence="12 13">
    <name type="scientific">Rhynocoris fuscipes</name>
    <dbReference type="NCBI Taxonomy" id="488301"/>
    <lineage>
        <taxon>Eukaryota</taxon>
        <taxon>Metazoa</taxon>
        <taxon>Ecdysozoa</taxon>
        <taxon>Arthropoda</taxon>
        <taxon>Hexapoda</taxon>
        <taxon>Insecta</taxon>
        <taxon>Pterygota</taxon>
        <taxon>Neoptera</taxon>
        <taxon>Paraneoptera</taxon>
        <taxon>Hemiptera</taxon>
        <taxon>Heteroptera</taxon>
        <taxon>Panheteroptera</taxon>
        <taxon>Cimicomorpha</taxon>
        <taxon>Reduviidae</taxon>
        <taxon>Harpactorinae</taxon>
        <taxon>Harpactorini</taxon>
        <taxon>Rhynocoris</taxon>
    </lineage>
</organism>
<keyword evidence="13" id="KW-1185">Reference proteome</keyword>
<feature type="binding site" evidence="10">
    <location>
        <position position="167"/>
    </location>
    <ligand>
        <name>Zn(2+)</name>
        <dbReference type="ChEBI" id="CHEBI:29105"/>
        <label>1</label>
    </ligand>
</feature>
<evidence type="ECO:0000256" key="9">
    <source>
        <dbReference type="PIRSR" id="PIRSR036696-1"/>
    </source>
</evidence>
<dbReference type="PANTHER" id="PTHR45892">
    <property type="entry name" value="AMINOACYLASE-1"/>
    <property type="match status" value="1"/>
</dbReference>
<dbReference type="PROSITE" id="PS00758">
    <property type="entry name" value="ARGE_DAPE_CPG2_1"/>
    <property type="match status" value="1"/>
</dbReference>
<proteinExistence type="inferred from homology"/>
<dbReference type="Gene3D" id="3.40.630.10">
    <property type="entry name" value="Zn peptidases"/>
    <property type="match status" value="1"/>
</dbReference>
<dbReference type="InterPro" id="IPR036264">
    <property type="entry name" value="Bact_exopeptidase_dim_dom"/>
</dbReference>